<comment type="caution">
    <text evidence="2">The sequence shown here is derived from an EMBL/GenBank/DDBJ whole genome shotgun (WGS) entry which is preliminary data.</text>
</comment>
<proteinExistence type="predicted"/>
<accession>A0A4Y2RY50</accession>
<feature type="non-terminal residue" evidence="2">
    <location>
        <position position="123"/>
    </location>
</feature>
<evidence type="ECO:0000256" key="1">
    <source>
        <dbReference type="SAM" id="MobiDB-lite"/>
    </source>
</evidence>
<protein>
    <submittedName>
        <fullName evidence="2">Uncharacterized protein</fullName>
    </submittedName>
</protein>
<dbReference type="Proteomes" id="UP000499080">
    <property type="component" value="Unassembled WGS sequence"/>
</dbReference>
<evidence type="ECO:0000313" key="3">
    <source>
        <dbReference type="Proteomes" id="UP000499080"/>
    </source>
</evidence>
<name>A0A4Y2RY50_ARAVE</name>
<feature type="region of interest" description="Disordered" evidence="1">
    <location>
        <begin position="73"/>
        <end position="123"/>
    </location>
</feature>
<keyword evidence="3" id="KW-1185">Reference proteome</keyword>
<reference evidence="2 3" key="1">
    <citation type="journal article" date="2019" name="Sci. Rep.">
        <title>Orb-weaving spider Araneus ventricosus genome elucidates the spidroin gene catalogue.</title>
        <authorList>
            <person name="Kono N."/>
            <person name="Nakamura H."/>
            <person name="Ohtoshi R."/>
            <person name="Moran D.A.P."/>
            <person name="Shinohara A."/>
            <person name="Yoshida Y."/>
            <person name="Fujiwara M."/>
            <person name="Mori M."/>
            <person name="Tomita M."/>
            <person name="Arakawa K."/>
        </authorList>
    </citation>
    <scope>NUCLEOTIDE SEQUENCE [LARGE SCALE GENOMIC DNA]</scope>
</reference>
<gene>
    <name evidence="2" type="ORF">AVEN_225131_1</name>
</gene>
<dbReference type="AlphaFoldDB" id="A0A4Y2RY50"/>
<dbReference type="EMBL" id="BGPR01018707">
    <property type="protein sequence ID" value="GBN79925.1"/>
    <property type="molecule type" value="Genomic_DNA"/>
</dbReference>
<evidence type="ECO:0000313" key="2">
    <source>
        <dbReference type="EMBL" id="GBN79925.1"/>
    </source>
</evidence>
<feature type="compositionally biased region" description="Low complexity" evidence="1">
    <location>
        <begin position="78"/>
        <end position="88"/>
    </location>
</feature>
<sequence>MSTSELAALPPPNFRITPSGRLSDPDVRFNVDQPHIKRGSLRSFRDSPSPSRTKHTFEIEAREAIADRRVSCHVTRLSSSPGSSSGGPTAERTLRQQTIFSPGAGLASPSRSTYKGAKDPTFL</sequence>
<feature type="region of interest" description="Disordered" evidence="1">
    <location>
        <begin position="1"/>
        <end position="28"/>
    </location>
</feature>
<organism evidence="2 3">
    <name type="scientific">Araneus ventricosus</name>
    <name type="common">Orbweaver spider</name>
    <name type="synonym">Epeira ventricosa</name>
    <dbReference type="NCBI Taxonomy" id="182803"/>
    <lineage>
        <taxon>Eukaryota</taxon>
        <taxon>Metazoa</taxon>
        <taxon>Ecdysozoa</taxon>
        <taxon>Arthropoda</taxon>
        <taxon>Chelicerata</taxon>
        <taxon>Arachnida</taxon>
        <taxon>Araneae</taxon>
        <taxon>Araneomorphae</taxon>
        <taxon>Entelegynae</taxon>
        <taxon>Araneoidea</taxon>
        <taxon>Araneidae</taxon>
        <taxon>Araneus</taxon>
    </lineage>
</organism>